<dbReference type="Proteomes" id="UP001341840">
    <property type="component" value="Unassembled WGS sequence"/>
</dbReference>
<organism evidence="2 3">
    <name type="scientific">Stylosanthes scabra</name>
    <dbReference type="NCBI Taxonomy" id="79078"/>
    <lineage>
        <taxon>Eukaryota</taxon>
        <taxon>Viridiplantae</taxon>
        <taxon>Streptophyta</taxon>
        <taxon>Embryophyta</taxon>
        <taxon>Tracheophyta</taxon>
        <taxon>Spermatophyta</taxon>
        <taxon>Magnoliopsida</taxon>
        <taxon>eudicotyledons</taxon>
        <taxon>Gunneridae</taxon>
        <taxon>Pentapetalae</taxon>
        <taxon>rosids</taxon>
        <taxon>fabids</taxon>
        <taxon>Fabales</taxon>
        <taxon>Fabaceae</taxon>
        <taxon>Papilionoideae</taxon>
        <taxon>50 kb inversion clade</taxon>
        <taxon>dalbergioids sensu lato</taxon>
        <taxon>Dalbergieae</taxon>
        <taxon>Pterocarpus clade</taxon>
        <taxon>Stylosanthes</taxon>
    </lineage>
</organism>
<sequence length="141" mass="15384">MLAFPTLRRLCLWRFQSGIPFPFGTSSASGAKVFGAFSVDGASRVDASQSALQKNSQLPPWPRMAAGMYFLEKMRSDSSFSASQPTKTSQKLTAKPSSKPNSSQPIGSRPRFCVRHVGGPHVSPQKLRQMAKLPSRAWGNL</sequence>
<feature type="compositionally biased region" description="Polar residues" evidence="1">
    <location>
        <begin position="79"/>
        <end position="106"/>
    </location>
</feature>
<accession>A0ABU6WUA5</accession>
<feature type="region of interest" description="Disordered" evidence="1">
    <location>
        <begin position="79"/>
        <end position="141"/>
    </location>
</feature>
<protein>
    <submittedName>
        <fullName evidence="2">Uncharacterized protein</fullName>
    </submittedName>
</protein>
<evidence type="ECO:0000313" key="2">
    <source>
        <dbReference type="EMBL" id="MED6188456.1"/>
    </source>
</evidence>
<keyword evidence="3" id="KW-1185">Reference proteome</keyword>
<evidence type="ECO:0000256" key="1">
    <source>
        <dbReference type="SAM" id="MobiDB-lite"/>
    </source>
</evidence>
<evidence type="ECO:0000313" key="3">
    <source>
        <dbReference type="Proteomes" id="UP001341840"/>
    </source>
</evidence>
<proteinExistence type="predicted"/>
<gene>
    <name evidence="2" type="ORF">PIB30_086128</name>
</gene>
<name>A0ABU6WUA5_9FABA</name>
<dbReference type="EMBL" id="JASCZI010182706">
    <property type="protein sequence ID" value="MED6188456.1"/>
    <property type="molecule type" value="Genomic_DNA"/>
</dbReference>
<reference evidence="2 3" key="1">
    <citation type="journal article" date="2023" name="Plants (Basel)">
        <title>Bridging the Gap: Combining Genomics and Transcriptomics Approaches to Understand Stylosanthes scabra, an Orphan Legume from the Brazilian Caatinga.</title>
        <authorList>
            <person name="Ferreira-Neto J.R.C."/>
            <person name="da Silva M.D."/>
            <person name="Binneck E."/>
            <person name="de Melo N.F."/>
            <person name="da Silva R.H."/>
            <person name="de Melo A.L.T.M."/>
            <person name="Pandolfi V."/>
            <person name="Bustamante F.O."/>
            <person name="Brasileiro-Vidal A.C."/>
            <person name="Benko-Iseppon A.M."/>
        </authorList>
    </citation>
    <scope>NUCLEOTIDE SEQUENCE [LARGE SCALE GENOMIC DNA]</scope>
    <source>
        <tissue evidence="2">Leaves</tissue>
    </source>
</reference>
<comment type="caution">
    <text evidence="2">The sequence shown here is derived from an EMBL/GenBank/DDBJ whole genome shotgun (WGS) entry which is preliminary data.</text>
</comment>